<feature type="active site" description="Proton acceptor 1" evidence="5">
    <location>
        <position position="387"/>
    </location>
</feature>
<feature type="binding site" evidence="12">
    <location>
        <position position="390"/>
    </location>
    <ligand>
        <name>Zn(2+)</name>
        <dbReference type="ChEBI" id="CHEBI:29105"/>
        <label>2</label>
        <note>catalytic</note>
    </ligand>
</feature>
<keyword evidence="2 15" id="KW-0732">Signal</keyword>
<comment type="similarity">
    <text evidence="1 13 14">Belongs to the peptidase M2 family.</text>
</comment>
<feature type="active site" description="Proton donor 2" evidence="7">
    <location>
        <position position="514"/>
    </location>
</feature>
<keyword evidence="14" id="KW-0378">Hydrolase</keyword>
<feature type="binding site" evidence="9">
    <location>
        <position position="386"/>
    </location>
    <ligand>
        <name>Zn(2+)</name>
        <dbReference type="ChEBI" id="CHEBI:29105"/>
        <label>1</label>
        <note>catalytic</note>
    </ligand>
</feature>
<evidence type="ECO:0000256" key="7">
    <source>
        <dbReference type="PIRSR" id="PIRSR601548-11"/>
    </source>
</evidence>
<feature type="disulfide bond" evidence="10">
    <location>
        <begin position="539"/>
        <end position="554"/>
    </location>
</feature>
<dbReference type="Gene3D" id="1.10.1370.30">
    <property type="match status" value="1"/>
</dbReference>
<feature type="signal peptide" evidence="15">
    <location>
        <begin position="1"/>
        <end position="27"/>
    </location>
</feature>
<dbReference type="EC" id="3.4.-.-" evidence="14"/>
<dbReference type="PANTHER" id="PTHR10514:SF27">
    <property type="entry name" value="ANGIOTENSIN-CONVERTING ENZYME"/>
    <property type="match status" value="1"/>
</dbReference>
<keyword evidence="4 6" id="KW-0325">Glycoprotein</keyword>
<feature type="active site" description="Proton acceptor 2" evidence="7">
    <location>
        <position position="387"/>
    </location>
</feature>
<proteinExistence type="inferred from homology"/>
<evidence type="ECO:0000256" key="5">
    <source>
        <dbReference type="PIRSR" id="PIRSR601548-1"/>
    </source>
</evidence>
<evidence type="ECO:0000256" key="9">
    <source>
        <dbReference type="PIRSR" id="PIRSR601548-3"/>
    </source>
</evidence>
<keyword evidence="3 10" id="KW-1015">Disulfide bond</keyword>
<dbReference type="PANTHER" id="PTHR10514">
    <property type="entry name" value="ANGIOTENSIN-CONVERTING ENZYME"/>
    <property type="match status" value="1"/>
</dbReference>
<accession>A0A147BDK6</accession>
<reference evidence="16" key="1">
    <citation type="journal article" date="2018" name="PLoS Negl. Trop. Dis.">
        <title>Sialome diversity of ticks revealed by RNAseq of single tick salivary glands.</title>
        <authorList>
            <person name="Perner J."/>
            <person name="Kropackova S."/>
            <person name="Kopacek P."/>
            <person name="Ribeiro J.M."/>
        </authorList>
    </citation>
    <scope>NUCLEOTIDE SEQUENCE</scope>
    <source>
        <strain evidence="16">Siblings of single egg batch collected in Ceske Budejovice</strain>
        <tissue evidence="16">Salivary glands</tissue>
    </source>
</reference>
<feature type="binding site" evidence="8">
    <location>
        <position position="523"/>
    </location>
    <ligand>
        <name>chloride</name>
        <dbReference type="ChEBI" id="CHEBI:17996"/>
        <label>1</label>
    </ligand>
</feature>
<evidence type="ECO:0000256" key="6">
    <source>
        <dbReference type="PIRSR" id="PIRSR601548-10"/>
    </source>
</evidence>
<organism evidence="16">
    <name type="scientific">Ixodes ricinus</name>
    <name type="common">Common tick</name>
    <name type="synonym">Acarus ricinus</name>
    <dbReference type="NCBI Taxonomy" id="34613"/>
    <lineage>
        <taxon>Eukaryota</taxon>
        <taxon>Metazoa</taxon>
        <taxon>Ecdysozoa</taxon>
        <taxon>Arthropoda</taxon>
        <taxon>Chelicerata</taxon>
        <taxon>Arachnida</taxon>
        <taxon>Acari</taxon>
        <taxon>Parasitiformes</taxon>
        <taxon>Ixodida</taxon>
        <taxon>Ixodoidea</taxon>
        <taxon>Ixodidae</taxon>
        <taxon>Ixodinae</taxon>
        <taxon>Ixodes</taxon>
    </lineage>
</organism>
<evidence type="ECO:0000256" key="11">
    <source>
        <dbReference type="PIRSR" id="PIRSR601548-5"/>
    </source>
</evidence>
<dbReference type="GO" id="GO:0008241">
    <property type="term" value="F:peptidyl-dipeptidase activity"/>
    <property type="evidence" value="ECO:0007669"/>
    <property type="project" value="InterPro"/>
</dbReference>
<evidence type="ECO:0000256" key="14">
    <source>
        <dbReference type="RuleBase" id="RU361144"/>
    </source>
</evidence>
<feature type="binding site" evidence="9">
    <location>
        <position position="390"/>
    </location>
    <ligand>
        <name>Zn(2+)</name>
        <dbReference type="ChEBI" id="CHEBI:29105"/>
        <label>1</label>
        <note>catalytic</note>
    </ligand>
</feature>
<evidence type="ECO:0000256" key="8">
    <source>
        <dbReference type="PIRSR" id="PIRSR601548-2"/>
    </source>
</evidence>
<dbReference type="PROSITE" id="PS52011">
    <property type="entry name" value="PEPTIDASE_M2"/>
    <property type="match status" value="1"/>
</dbReference>
<comment type="caution">
    <text evidence="13">Lacks conserved residue(s) required for the propagation of feature annotation.</text>
</comment>
<feature type="chain" id="PRO_5007542043" description="Angiotensin-converting enzyme" evidence="15">
    <location>
        <begin position="28"/>
        <end position="670"/>
    </location>
</feature>
<dbReference type="InterPro" id="IPR001548">
    <property type="entry name" value="Peptidase_M2"/>
</dbReference>
<feature type="binding site" evidence="12">
    <location>
        <position position="414"/>
    </location>
    <ligand>
        <name>Zn(2+)</name>
        <dbReference type="ChEBI" id="CHEBI:29105"/>
        <label>2</label>
        <note>catalytic</note>
    </ligand>
</feature>
<dbReference type="CDD" id="cd06461">
    <property type="entry name" value="M2_ACE"/>
    <property type="match status" value="1"/>
</dbReference>
<name>A0A147BDK6_IXORI</name>
<feature type="binding site" evidence="8">
    <location>
        <position position="231"/>
    </location>
    <ligand>
        <name>chloride</name>
        <dbReference type="ChEBI" id="CHEBI:17996"/>
        <label>1</label>
    </ligand>
</feature>
<evidence type="ECO:0000256" key="3">
    <source>
        <dbReference type="ARBA" id="ARBA00023157"/>
    </source>
</evidence>
<evidence type="ECO:0000256" key="4">
    <source>
        <dbReference type="ARBA" id="ARBA00023180"/>
    </source>
</evidence>
<keyword evidence="14" id="KW-0121">Carboxypeptidase</keyword>
<evidence type="ECO:0000256" key="10">
    <source>
        <dbReference type="PIRSR" id="PIRSR601548-4"/>
    </source>
</evidence>
<feature type="binding site" evidence="9">
    <location>
        <position position="414"/>
    </location>
    <ligand>
        <name>Zn(2+)</name>
        <dbReference type="ChEBI" id="CHEBI:29105"/>
        <label>1</label>
        <note>catalytic</note>
    </ligand>
</feature>
<feature type="glycosylation site" description="N-linked (GlcNAc...) asparagine" evidence="6">
    <location>
        <position position="79"/>
    </location>
</feature>
<keyword evidence="9 14" id="KW-0479">Metal-binding</keyword>
<dbReference type="GO" id="GO:0005886">
    <property type="term" value="C:plasma membrane"/>
    <property type="evidence" value="ECO:0007669"/>
    <property type="project" value="TreeGrafter"/>
</dbReference>
<evidence type="ECO:0000256" key="1">
    <source>
        <dbReference type="ARBA" id="ARBA00008139"/>
    </source>
</evidence>
<evidence type="ECO:0000256" key="13">
    <source>
        <dbReference type="PROSITE-ProRule" id="PRU01355"/>
    </source>
</evidence>
<feature type="binding site" evidence="12">
    <location>
        <position position="386"/>
    </location>
    <ligand>
        <name>Zn(2+)</name>
        <dbReference type="ChEBI" id="CHEBI:29105"/>
        <label>2</label>
        <note>catalytic</note>
    </ligand>
</feature>
<comment type="cofactor">
    <cofactor evidence="14">
        <name>Zn(2+)</name>
        <dbReference type="ChEBI" id="CHEBI:29105"/>
    </cofactor>
    <text evidence="14">Binds 1 zinc ion per subunit.</text>
</comment>
<dbReference type="PRINTS" id="PR00791">
    <property type="entry name" value="PEPDIPTASEA"/>
</dbReference>
<dbReference type="GO" id="GO:0004180">
    <property type="term" value="F:carboxypeptidase activity"/>
    <property type="evidence" value="ECO:0007669"/>
    <property type="project" value="UniProtKB-KW"/>
</dbReference>
<dbReference type="EMBL" id="GEGO01006546">
    <property type="protein sequence ID" value="JAR88858.1"/>
    <property type="molecule type" value="Transcribed_RNA"/>
</dbReference>
<keyword evidence="9 14" id="KW-0862">Zinc</keyword>
<dbReference type="AlphaFoldDB" id="A0A147BDK6"/>
<sequence>MIARQEQTVALLLVAACLAVRPSWSEAQDNYDEYIKQLQTVSGLIKDESLASQYLEDISEQLNKLNNAGANANWDYDNNLTDYNQKRTDDVNVEIAKKGREFALTAQRFDYKSFQNVTLRRIFRPMSDLGLGSLDDAEVAKIQNISSTMSRVYSSTLVTVGGKKNLSLEPDLTEIMAKVGNYEELQEAWVAWHNTVGRKERDLYIPFVQLMNKSATLNGYDSVKDVWLANYEMDNITDVVDAVWQEVEPLYKKLHAFVRMKLKTLYADHQLPEDGTIPAHLLGNMWAQTWTNLYTSLSSGSPLDVSEELVKQGWNASKMWKTAEDFFTSIGLPQMTDTFWEKSVMTKPKDRDIVCHASAWDFYNPPDFRIKMCTEVNMEDLGTIHHEMGHIIYFMLYSNQYPTFREGANEGFHEAVGDLIGLSSSTPSHLRLLGLLKNDTEIDPIDELLLKALEKVAFLPFGLLLDKWRWSLFTGETPYEEMNRKFWELRIKYQGVSPPVKRSEQDLDAAAKFHVPSNTPYLRYFVSYILQFQFHEYLCMQTCQYTDVRPLHECDLYDHREAGDILRQGLSLGASKPWPEVLEIMAGTRELSGSSIKRYFAPLESWLDEQIKGEAIGWDSAKVDDYMDSGSTPSSDERRSVIDKIWDKLWPNLGRHKRVTRSNVGPLLPT</sequence>
<dbReference type="SUPFAM" id="SSF55486">
    <property type="entry name" value="Metalloproteases ('zincins'), catalytic domain"/>
    <property type="match status" value="1"/>
</dbReference>
<evidence type="ECO:0000256" key="15">
    <source>
        <dbReference type="SAM" id="SignalP"/>
    </source>
</evidence>
<feature type="active site" description="Proton donor 1" evidence="5">
    <location>
        <position position="514"/>
    </location>
</feature>
<dbReference type="Pfam" id="PF01401">
    <property type="entry name" value="Peptidase_M2"/>
    <property type="match status" value="1"/>
</dbReference>
<evidence type="ECO:0000256" key="12">
    <source>
        <dbReference type="PIRSR" id="PIRSR601548-8"/>
    </source>
</evidence>
<feature type="glycosylation site" description="N-linked (GlcNAc...) asparagine" evidence="11">
    <location>
        <position position="438"/>
    </location>
</feature>
<evidence type="ECO:0000256" key="2">
    <source>
        <dbReference type="ARBA" id="ARBA00022729"/>
    </source>
</evidence>
<dbReference type="PROSITE" id="PS51257">
    <property type="entry name" value="PROKAR_LIPOPROTEIN"/>
    <property type="match status" value="1"/>
</dbReference>
<dbReference type="GO" id="GO:0006508">
    <property type="term" value="P:proteolysis"/>
    <property type="evidence" value="ECO:0007669"/>
    <property type="project" value="UniProtKB-KW"/>
</dbReference>
<feature type="glycosylation site" description="N-linked (GlcNAc...) (complex) asparagine" evidence="6">
    <location>
        <position position="116"/>
    </location>
</feature>
<protein>
    <recommendedName>
        <fullName evidence="14">Angiotensin-converting enzyme</fullName>
        <ecNumber evidence="14">3.4.-.-</ecNumber>
    </recommendedName>
</protein>
<evidence type="ECO:0000313" key="16">
    <source>
        <dbReference type="EMBL" id="JAR88858.1"/>
    </source>
</evidence>
<dbReference type="GO" id="GO:0046872">
    <property type="term" value="F:metal ion binding"/>
    <property type="evidence" value="ECO:0007669"/>
    <property type="project" value="UniProtKB-KW"/>
</dbReference>
<keyword evidence="14" id="KW-0645">Protease</keyword>
<dbReference type="GO" id="GO:0008237">
    <property type="term" value="F:metallopeptidase activity"/>
    <property type="evidence" value="ECO:0007669"/>
    <property type="project" value="UniProtKB-KW"/>
</dbReference>
<feature type="disulfide bond" evidence="10 13">
    <location>
        <begin position="355"/>
        <end position="373"/>
    </location>
</feature>
<keyword evidence="14" id="KW-0482">Metalloprotease</keyword>